<gene>
    <name evidence="1" type="ORF">Gasu_55620</name>
</gene>
<dbReference type="EMBL" id="KB454541">
    <property type="protein sequence ID" value="EME26877.1"/>
    <property type="molecule type" value="Genomic_DNA"/>
</dbReference>
<evidence type="ECO:0000313" key="1">
    <source>
        <dbReference type="EMBL" id="EME26877.1"/>
    </source>
</evidence>
<sequence length="257" mass="29218">MKENMSKAYGGFRKGFHHVKNIPISSKYHHELLFLIYDLLTLGMQVGNSTVASKDILAKKDNMDLKSYFHETCEALCSKLSTLQLCLGFKQSPVKDDASEDLASNLESVVAALQDLKDCILEMSNLSTDEVVDSNQQRELEKQLVDVKVLLAIALSRKEELCLCLSGLKKRQSQDGKSIGNTSSWQVFGSFKGMNTENQLKDDFSRRTKLAEDRVMAAREAVNRTRAHLEELQKALCKEQERTKELMKCLDDFEERW</sequence>
<dbReference type="GeneID" id="17085827"/>
<dbReference type="OrthoDB" id="10414171at2759"/>
<protein>
    <submittedName>
        <fullName evidence="1">Uncharacterized protein</fullName>
    </submittedName>
</protein>
<proteinExistence type="predicted"/>
<dbReference type="Gramene" id="EME26877">
    <property type="protein sequence ID" value="EME26877"/>
    <property type="gene ID" value="Gasu_55620"/>
</dbReference>
<dbReference type="KEGG" id="gsl:Gasu_55620"/>
<reference evidence="2" key="1">
    <citation type="journal article" date="2013" name="Science">
        <title>Gene transfer from bacteria and archaea facilitated evolution of an extremophilic eukaryote.</title>
        <authorList>
            <person name="Schonknecht G."/>
            <person name="Chen W.H."/>
            <person name="Ternes C.M."/>
            <person name="Barbier G.G."/>
            <person name="Shrestha R.P."/>
            <person name="Stanke M."/>
            <person name="Brautigam A."/>
            <person name="Baker B.J."/>
            <person name="Banfield J.F."/>
            <person name="Garavito R.M."/>
            <person name="Carr K."/>
            <person name="Wilkerson C."/>
            <person name="Rensing S.A."/>
            <person name="Gagneul D."/>
            <person name="Dickenson N.E."/>
            <person name="Oesterhelt C."/>
            <person name="Lercher M.J."/>
            <person name="Weber A.P."/>
        </authorList>
    </citation>
    <scope>NUCLEOTIDE SEQUENCE [LARGE SCALE GENOMIC DNA]</scope>
    <source>
        <strain evidence="2">074W</strain>
    </source>
</reference>
<organism evidence="1 2">
    <name type="scientific">Galdieria sulphuraria</name>
    <name type="common">Red alga</name>
    <dbReference type="NCBI Taxonomy" id="130081"/>
    <lineage>
        <taxon>Eukaryota</taxon>
        <taxon>Rhodophyta</taxon>
        <taxon>Bangiophyceae</taxon>
        <taxon>Galdieriales</taxon>
        <taxon>Galdieriaceae</taxon>
        <taxon>Galdieria</taxon>
    </lineage>
</organism>
<dbReference type="Proteomes" id="UP000030680">
    <property type="component" value="Unassembled WGS sequence"/>
</dbReference>
<accession>M2XAI4</accession>
<evidence type="ECO:0000313" key="2">
    <source>
        <dbReference type="Proteomes" id="UP000030680"/>
    </source>
</evidence>
<keyword evidence="2" id="KW-1185">Reference proteome</keyword>
<dbReference type="AlphaFoldDB" id="M2XAI4"/>
<dbReference type="RefSeq" id="XP_005703397.1">
    <property type="nucleotide sequence ID" value="XM_005703340.1"/>
</dbReference>
<name>M2XAI4_GALSU</name>